<accession>A0A4P6EZR1</accession>
<keyword evidence="1" id="KW-1133">Transmembrane helix</keyword>
<dbReference type="Proteomes" id="UP000291758">
    <property type="component" value="Chromosome"/>
</dbReference>
<feature type="domain" description="DUF7927" evidence="3">
    <location>
        <begin position="1015"/>
        <end position="1148"/>
    </location>
</feature>
<reference evidence="4 5" key="1">
    <citation type="submission" date="2019-01" db="EMBL/GenBank/DDBJ databases">
        <title>Genome sequencing of strain 2JSPR-7.</title>
        <authorList>
            <person name="Heo J."/>
            <person name="Kim S.-J."/>
            <person name="Kim J.-S."/>
            <person name="Hong S.-B."/>
            <person name="Kwon S.-W."/>
        </authorList>
    </citation>
    <scope>NUCLEOTIDE SEQUENCE [LARGE SCALE GENOMIC DNA]</scope>
    <source>
        <strain evidence="4 5">2JSPR-7</strain>
    </source>
</reference>
<evidence type="ECO:0000313" key="4">
    <source>
        <dbReference type="EMBL" id="QAY63568.1"/>
    </source>
</evidence>
<dbReference type="Pfam" id="PF01345">
    <property type="entry name" value="DUF11"/>
    <property type="match status" value="1"/>
</dbReference>
<sequence length="1198" mass="123122">MGRGGDGVWRGARAAGVAALAAVLALIAAPLPAVGAEALLVGEWGAAVPDVVVVASSVTANWYLSVNVGDDGDQPAAVDNVTATFTVVHGTFDRLPIACRVDGVTPPSGISADGRSLVCNLGTQAEGTALRLATTVVADGVGGEAVELSGSYGGEEVTLDPVPIATPFGLDMAWGDASPNSYQDGTGRVFTFQWTLFHNRRAAAGPQDIDIQIQVDGSVSGDWQALSCGAFTSGPVAGHPWSGGGHEPDRTAPFVRSCTVSVREKTPQSGDAVVVMHLSGIDYSQVTRPTKDSRGKLLPAGTAAVASGEIVLRQVTTAATGNVAITASAPEYTAQDQNHTLVKDDPKNNAASVLWTSGTISGWWTPSVSGSNAGALTNTYTAPIGARVSQRVGFAYRSAPASAASDRTGGLCSILDPKYVTFESASLTLDSGEAVGSVATATIEYYVGSDPQMDPRSAAYNPDAWRGCGAANGWTSQVPADRSSVKAVRAVYQINERVRADRVGLDVVSVIKPGTPVGQDVWMWATYANATTTTLAAADWRYYTRVGGSDLGTPLPTPGLRYPWVSHMRDVLRVVATRPVVTETVDQAAALPGATVRYSLTYEARGNADAIRVANGFELVETLPPGVMYVPGSATATPKVTVAGGRQVLTWVFDGLAVNRPEQLSFDVTLPAGATPGAVVTDSVRATVDGTTANSSAPVWIMDMGVTRLSKTSGSPVIANPDGTGTGTGTWQVAVSSADPVPQSFTDVIDVLPYVGDGRRTQFTGSYEITAVDADPGSTVYYTQADPSLISADPAGASNGSAGSVTGNTVGWTTDPTPHPTAIRVIGGSLAPQGIRSFQVEYRTQGMSANDVLENAATARAGRTRLAMRASAVVTVAPFSSAVVRKSVLSPGADPDDDASWLDADDAAGYPVYAVGEPVPYRVCVTNTGQGVLHDVVVSDDLHPDLGGFGVAALAVGQSECRRYDVVYDDSAPGVVVDTASAQAVKAGDDPLDPGGPVLVAGDAAGVRLLNQGFTVTKSPDVGNGTTVQGEQAVRYTITLRNGGGTEATVDLTDHLADVLDDAAIVPGSLQTGPGADVPIAARLDEDAQVIRVAGYLPAGATATVSYTVQVAHDGPQSAVLRNVVTATGERAPDACPAGDARCTENPVERPLVVPDELYLQLPLTGGPGRTGGVPPAVGIALVTLAGVAVGVFRRRRA</sequence>
<evidence type="ECO:0000256" key="1">
    <source>
        <dbReference type="SAM" id="Phobius"/>
    </source>
</evidence>
<evidence type="ECO:0000259" key="3">
    <source>
        <dbReference type="Pfam" id="PF25549"/>
    </source>
</evidence>
<gene>
    <name evidence="4" type="ORF">ET495_10265</name>
</gene>
<protein>
    <submittedName>
        <fullName evidence="4">DUF11 domain-containing protein</fullName>
    </submittedName>
</protein>
<name>A0A4P6EZR1_9MICO</name>
<dbReference type="AlphaFoldDB" id="A0A4P6EZR1"/>
<dbReference type="EMBL" id="CP035495">
    <property type="protein sequence ID" value="QAY63568.1"/>
    <property type="molecule type" value="Genomic_DNA"/>
</dbReference>
<dbReference type="InterPro" id="IPR001434">
    <property type="entry name" value="OmcB-like_DUF11"/>
</dbReference>
<evidence type="ECO:0000259" key="2">
    <source>
        <dbReference type="Pfam" id="PF01345"/>
    </source>
</evidence>
<dbReference type="KEGG" id="xyl:ET495_10265"/>
<proteinExistence type="predicted"/>
<organism evidence="4 5">
    <name type="scientific">Xylanimonas allomyrinae</name>
    <dbReference type="NCBI Taxonomy" id="2509459"/>
    <lineage>
        <taxon>Bacteria</taxon>
        <taxon>Bacillati</taxon>
        <taxon>Actinomycetota</taxon>
        <taxon>Actinomycetes</taxon>
        <taxon>Micrococcales</taxon>
        <taxon>Promicromonosporaceae</taxon>
        <taxon>Xylanimonas</taxon>
    </lineage>
</organism>
<dbReference type="InterPro" id="IPR057687">
    <property type="entry name" value="DUF7927"/>
</dbReference>
<dbReference type="Pfam" id="PF25549">
    <property type="entry name" value="DUF7927"/>
    <property type="match status" value="1"/>
</dbReference>
<dbReference type="OrthoDB" id="134475at2"/>
<feature type="transmembrane region" description="Helical" evidence="1">
    <location>
        <begin position="1173"/>
        <end position="1193"/>
    </location>
</feature>
<keyword evidence="1" id="KW-0472">Membrane</keyword>
<keyword evidence="5" id="KW-1185">Reference proteome</keyword>
<evidence type="ECO:0000313" key="5">
    <source>
        <dbReference type="Proteomes" id="UP000291758"/>
    </source>
</evidence>
<feature type="domain" description="DUF11" evidence="2">
    <location>
        <begin position="581"/>
        <end position="697"/>
    </location>
</feature>
<keyword evidence="1" id="KW-0812">Transmembrane</keyword>
<dbReference type="RefSeq" id="WP_129204730.1">
    <property type="nucleotide sequence ID" value="NZ_CP035495.1"/>
</dbReference>